<organism evidence="3 4">
    <name type="scientific">Candidatus Berkelbacteria bacterium CG08_land_8_20_14_0_20_39_8</name>
    <dbReference type="NCBI Taxonomy" id="1974511"/>
    <lineage>
        <taxon>Bacteria</taxon>
        <taxon>Candidatus Berkelbacteria</taxon>
    </lineage>
</organism>
<dbReference type="Pfam" id="PF00300">
    <property type="entry name" value="His_Phos_1"/>
    <property type="match status" value="1"/>
</dbReference>
<proteinExistence type="predicted"/>
<reference evidence="4" key="1">
    <citation type="submission" date="2017-09" db="EMBL/GenBank/DDBJ databases">
        <title>Depth-based differentiation of microbial function through sediment-hosted aquifers and enrichment of novel symbionts in the deep terrestrial subsurface.</title>
        <authorList>
            <person name="Probst A.J."/>
            <person name="Ladd B."/>
            <person name="Jarett J.K."/>
            <person name="Geller-Mcgrath D.E."/>
            <person name="Sieber C.M.K."/>
            <person name="Emerson J.B."/>
            <person name="Anantharaman K."/>
            <person name="Thomas B.C."/>
            <person name="Malmstrom R."/>
            <person name="Stieglmeier M."/>
            <person name="Klingl A."/>
            <person name="Woyke T."/>
            <person name="Ryan C.M."/>
            <person name="Banfield J.F."/>
        </authorList>
    </citation>
    <scope>NUCLEOTIDE SEQUENCE [LARGE SCALE GENOMIC DNA]</scope>
</reference>
<evidence type="ECO:0000256" key="1">
    <source>
        <dbReference type="PIRSR" id="PIRSR613078-1"/>
    </source>
</evidence>
<evidence type="ECO:0000256" key="2">
    <source>
        <dbReference type="PIRSR" id="PIRSR613078-2"/>
    </source>
</evidence>
<feature type="active site" description="Tele-phosphohistidine intermediate" evidence="1">
    <location>
        <position position="20"/>
    </location>
</feature>
<dbReference type="PIRSF" id="PIRSF000709">
    <property type="entry name" value="6PFK_2-Ptase"/>
    <property type="match status" value="1"/>
</dbReference>
<protein>
    <recommendedName>
        <fullName evidence="5">Histidine phosphatase family protein</fullName>
    </recommendedName>
</protein>
<feature type="binding site" evidence="2">
    <location>
        <begin position="19"/>
        <end position="26"/>
    </location>
    <ligand>
        <name>substrate</name>
    </ligand>
</feature>
<name>A0A2M6YCV8_9BACT</name>
<comment type="caution">
    <text evidence="3">The sequence shown here is derived from an EMBL/GenBank/DDBJ whole genome shotgun (WGS) entry which is preliminary data.</text>
</comment>
<dbReference type="InterPro" id="IPR050275">
    <property type="entry name" value="PGM_Phosphatase"/>
</dbReference>
<dbReference type="InterPro" id="IPR029033">
    <property type="entry name" value="His_PPase_superfam"/>
</dbReference>
<evidence type="ECO:0000313" key="4">
    <source>
        <dbReference type="Proteomes" id="UP000229896"/>
    </source>
</evidence>
<feature type="active site" description="Proton donor/acceptor" evidence="1">
    <location>
        <position position="104"/>
    </location>
</feature>
<dbReference type="Proteomes" id="UP000229896">
    <property type="component" value="Unassembled WGS sequence"/>
</dbReference>
<dbReference type="GO" id="GO:0016791">
    <property type="term" value="F:phosphatase activity"/>
    <property type="evidence" value="ECO:0007669"/>
    <property type="project" value="TreeGrafter"/>
</dbReference>
<accession>A0A2M6YCV8</accession>
<gene>
    <name evidence="3" type="ORF">COT12_00555</name>
</gene>
<dbReference type="SUPFAM" id="SSF53254">
    <property type="entry name" value="Phosphoglycerate mutase-like"/>
    <property type="match status" value="1"/>
</dbReference>
<dbReference type="PANTHER" id="PTHR48100:SF1">
    <property type="entry name" value="HISTIDINE PHOSPHATASE FAMILY PROTEIN-RELATED"/>
    <property type="match status" value="1"/>
</dbReference>
<dbReference type="PANTHER" id="PTHR48100">
    <property type="entry name" value="BROAD-SPECIFICITY PHOSPHATASE YOR283W-RELATED"/>
    <property type="match status" value="1"/>
</dbReference>
<dbReference type="InterPro" id="IPR013078">
    <property type="entry name" value="His_Pase_superF_clade-1"/>
</dbReference>
<feature type="binding site" evidence="2">
    <location>
        <position position="74"/>
    </location>
    <ligand>
        <name>substrate</name>
    </ligand>
</feature>
<dbReference type="Gene3D" id="3.40.50.1240">
    <property type="entry name" value="Phosphoglycerate mutase-like"/>
    <property type="match status" value="1"/>
</dbReference>
<sequence>MVQRFGEPDPSAAEYVLGRHARAEHNVFNGKATFAGGRVDSELTEDGIEAIALVVDKIVADGGCDVIACSTMKRSMQTAEIIAAGLKEQLGNELEVVTIEDLEEVDVGKFTEHTGKWSEQNYPEEANEFYWGDIHKWSFPGGENYQSLSMRVVSVLNQLRKLSQAGQKVVIIGHGMFNRVILSHIFPDRPELWQPIDWPHDRLIAFQLPDEIIVE</sequence>
<evidence type="ECO:0000313" key="3">
    <source>
        <dbReference type="EMBL" id="PIU24527.1"/>
    </source>
</evidence>
<evidence type="ECO:0008006" key="5">
    <source>
        <dbReference type="Google" id="ProtNLM"/>
    </source>
</evidence>
<dbReference type="GO" id="GO:0005737">
    <property type="term" value="C:cytoplasm"/>
    <property type="evidence" value="ECO:0007669"/>
    <property type="project" value="TreeGrafter"/>
</dbReference>
<dbReference type="EMBL" id="PEXI01000022">
    <property type="protein sequence ID" value="PIU24527.1"/>
    <property type="molecule type" value="Genomic_DNA"/>
</dbReference>
<dbReference type="CDD" id="cd07067">
    <property type="entry name" value="HP_PGM_like"/>
    <property type="match status" value="1"/>
</dbReference>
<dbReference type="SMART" id="SM00855">
    <property type="entry name" value="PGAM"/>
    <property type="match status" value="1"/>
</dbReference>
<dbReference type="AlphaFoldDB" id="A0A2M6YCV8"/>